<dbReference type="KEGG" id="ock:EXM22_15375"/>
<gene>
    <name evidence="1" type="ORF">EXM22_15375</name>
</gene>
<dbReference type="Proteomes" id="UP000324209">
    <property type="component" value="Chromosome"/>
</dbReference>
<sequence>MRNIGKLIRFFLLILLTVSSFSCLSSKEPPRDLLFYFFESCPSCDDYILAEEFNEKINQLNKRSEWKGSHHNLIVPENVNLLKKTLEEKQLPDVSRSLPLLIIDSEYINGYEQIGLKLDELLAE</sequence>
<dbReference type="PROSITE" id="PS51257">
    <property type="entry name" value="PROKAR_LIPOPROTEIN"/>
    <property type="match status" value="1"/>
</dbReference>
<protein>
    <recommendedName>
        <fullName evidence="3">Glutaredoxin domain-containing protein</fullName>
    </recommendedName>
</protein>
<reference evidence="1 2" key="1">
    <citation type="submission" date="2019-02" db="EMBL/GenBank/DDBJ databases">
        <title>Complete Genome Sequence and Methylome Analysis of free living Spirochaetas.</title>
        <authorList>
            <person name="Fomenkov A."/>
            <person name="Dubinina G."/>
            <person name="Leshcheva N."/>
            <person name="Mikheeva N."/>
            <person name="Grabovich M."/>
            <person name="Vincze T."/>
            <person name="Roberts R.J."/>
        </authorList>
    </citation>
    <scope>NUCLEOTIDE SEQUENCE [LARGE SCALE GENOMIC DNA]</scope>
    <source>
        <strain evidence="1 2">K2</strain>
    </source>
</reference>
<name>A0A5C1QQQ0_9SPIO</name>
<dbReference type="AlphaFoldDB" id="A0A5C1QQQ0"/>
<evidence type="ECO:0008006" key="3">
    <source>
        <dbReference type="Google" id="ProtNLM"/>
    </source>
</evidence>
<dbReference type="OrthoDB" id="9851036at2"/>
<evidence type="ECO:0000313" key="1">
    <source>
        <dbReference type="EMBL" id="QEN09290.1"/>
    </source>
</evidence>
<dbReference type="EMBL" id="CP036150">
    <property type="protein sequence ID" value="QEN09290.1"/>
    <property type="molecule type" value="Genomic_DNA"/>
</dbReference>
<organism evidence="1 2">
    <name type="scientific">Oceanispirochaeta crateris</name>
    <dbReference type="NCBI Taxonomy" id="2518645"/>
    <lineage>
        <taxon>Bacteria</taxon>
        <taxon>Pseudomonadati</taxon>
        <taxon>Spirochaetota</taxon>
        <taxon>Spirochaetia</taxon>
        <taxon>Spirochaetales</taxon>
        <taxon>Spirochaetaceae</taxon>
        <taxon>Oceanispirochaeta</taxon>
    </lineage>
</organism>
<keyword evidence="2" id="KW-1185">Reference proteome</keyword>
<evidence type="ECO:0000313" key="2">
    <source>
        <dbReference type="Proteomes" id="UP000324209"/>
    </source>
</evidence>
<dbReference type="RefSeq" id="WP_149487365.1">
    <property type="nucleotide sequence ID" value="NZ_CP036150.1"/>
</dbReference>
<proteinExistence type="predicted"/>
<accession>A0A5C1QQQ0</accession>